<organism evidence="2 3">
    <name type="scientific">Niveomyces insectorum RCEF 264</name>
    <dbReference type="NCBI Taxonomy" id="1081102"/>
    <lineage>
        <taxon>Eukaryota</taxon>
        <taxon>Fungi</taxon>
        <taxon>Dikarya</taxon>
        <taxon>Ascomycota</taxon>
        <taxon>Pezizomycotina</taxon>
        <taxon>Sordariomycetes</taxon>
        <taxon>Hypocreomycetidae</taxon>
        <taxon>Hypocreales</taxon>
        <taxon>Cordycipitaceae</taxon>
        <taxon>Niveomyces</taxon>
    </lineage>
</organism>
<reference evidence="2 3" key="1">
    <citation type="journal article" date="2016" name="Genome Biol. Evol.">
        <title>Divergent and convergent evolution of fungal pathogenicity.</title>
        <authorList>
            <person name="Shang Y."/>
            <person name="Xiao G."/>
            <person name="Zheng P."/>
            <person name="Cen K."/>
            <person name="Zhan S."/>
            <person name="Wang C."/>
        </authorList>
    </citation>
    <scope>NUCLEOTIDE SEQUENCE [LARGE SCALE GENOMIC DNA]</scope>
    <source>
        <strain evidence="2 3">RCEF 264</strain>
    </source>
</reference>
<feature type="compositionally biased region" description="Basic and acidic residues" evidence="1">
    <location>
        <begin position="68"/>
        <end position="77"/>
    </location>
</feature>
<feature type="compositionally biased region" description="Acidic residues" evidence="1">
    <location>
        <begin position="239"/>
        <end position="250"/>
    </location>
</feature>
<evidence type="ECO:0000313" key="3">
    <source>
        <dbReference type="Proteomes" id="UP000076874"/>
    </source>
</evidence>
<proteinExistence type="predicted"/>
<feature type="compositionally biased region" description="Basic and acidic residues" evidence="1">
    <location>
        <begin position="200"/>
        <end position="213"/>
    </location>
</feature>
<dbReference type="STRING" id="1081102.A0A167MA35"/>
<dbReference type="InterPro" id="IPR013268">
    <property type="entry name" value="UTP16"/>
</dbReference>
<dbReference type="GO" id="GO:0030515">
    <property type="term" value="F:snoRNA binding"/>
    <property type="evidence" value="ECO:0007669"/>
    <property type="project" value="InterPro"/>
</dbReference>
<feature type="compositionally biased region" description="Acidic residues" evidence="1">
    <location>
        <begin position="109"/>
        <end position="126"/>
    </location>
</feature>
<dbReference type="EMBL" id="AZHD01000025">
    <property type="protein sequence ID" value="OAA54123.1"/>
    <property type="molecule type" value="Genomic_DNA"/>
</dbReference>
<feature type="compositionally biased region" description="Low complexity" evidence="1">
    <location>
        <begin position="253"/>
        <end position="277"/>
    </location>
</feature>
<dbReference type="OrthoDB" id="5245631at2759"/>
<name>A0A167MA35_9HYPO</name>
<feature type="compositionally biased region" description="Basic and acidic residues" evidence="1">
    <location>
        <begin position="98"/>
        <end position="108"/>
    </location>
</feature>
<evidence type="ECO:0000313" key="2">
    <source>
        <dbReference type="EMBL" id="OAA54123.1"/>
    </source>
</evidence>
<protein>
    <submittedName>
        <fullName evidence="2">U3 snoRNA associated protein</fullName>
    </submittedName>
</protein>
<feature type="compositionally biased region" description="Low complexity" evidence="1">
    <location>
        <begin position="214"/>
        <end position="230"/>
    </location>
</feature>
<gene>
    <name evidence="2" type="ORF">SPI_09057</name>
</gene>
<feature type="region of interest" description="Disordered" evidence="1">
    <location>
        <begin position="1"/>
        <end position="320"/>
    </location>
</feature>
<sequence length="344" mass="36836">MSAQSSPMTRSAAAKLRSKRKSDSGTGPSDDAAVDAPAGTSLRIEIEPLPRGGARNGPTAKRRKLPVRAKDDGDRPKATAADTLANKPTDNEDEHDEHDEHNNNKEEVADSDADSDEADEDSDDAPEAISTTQAAAATRASAQRASKAVEQRATEQKRKRQQRDARLKEQAAVRKAREKVEAATAAKAEAAAAAAAAEEEAQRQQERQKKAAEAEAAAAAAVRTAGTQAVSKLLPLEFLESDEESDDDDDNNKNTAKATNGGRSASTKTAASSSGTALHRPRPRRPAHPRDRQLGTTVYRVLTDAGPRALAPKAGKHARNMQEELLRRKRVARPAMRGGFLVRR</sequence>
<dbReference type="Pfam" id="PF08297">
    <property type="entry name" value="U3_snoRNA_assoc"/>
    <property type="match status" value="1"/>
</dbReference>
<dbReference type="GO" id="GO:0006364">
    <property type="term" value="P:rRNA processing"/>
    <property type="evidence" value="ECO:0007669"/>
    <property type="project" value="InterPro"/>
</dbReference>
<keyword evidence="3" id="KW-1185">Reference proteome</keyword>
<accession>A0A167MA35</accession>
<dbReference type="AlphaFoldDB" id="A0A167MA35"/>
<comment type="caution">
    <text evidence="2">The sequence shown here is derived from an EMBL/GenBank/DDBJ whole genome shotgun (WGS) entry which is preliminary data.</text>
</comment>
<dbReference type="Proteomes" id="UP000076874">
    <property type="component" value="Unassembled WGS sequence"/>
</dbReference>
<feature type="compositionally biased region" description="Basic and acidic residues" evidence="1">
    <location>
        <begin position="147"/>
        <end position="172"/>
    </location>
</feature>
<feature type="compositionally biased region" description="Low complexity" evidence="1">
    <location>
        <begin position="182"/>
        <end position="196"/>
    </location>
</feature>
<evidence type="ECO:0000256" key="1">
    <source>
        <dbReference type="SAM" id="MobiDB-lite"/>
    </source>
</evidence>
<feature type="compositionally biased region" description="Low complexity" evidence="1">
    <location>
        <begin position="127"/>
        <end position="146"/>
    </location>
</feature>